<accession>A0A2G9TLP4</accession>
<name>A0A2G9TLP4_TELCI</name>
<dbReference type="AlphaFoldDB" id="A0A2G9TLP4"/>
<keyword evidence="3" id="KW-1185">Reference proteome</keyword>
<protein>
    <submittedName>
        <fullName evidence="2">Uncharacterized protein</fullName>
    </submittedName>
</protein>
<evidence type="ECO:0000256" key="1">
    <source>
        <dbReference type="SAM" id="MobiDB-lite"/>
    </source>
</evidence>
<evidence type="ECO:0000313" key="2">
    <source>
        <dbReference type="EMBL" id="PIO58867.1"/>
    </source>
</evidence>
<feature type="compositionally biased region" description="Polar residues" evidence="1">
    <location>
        <begin position="16"/>
        <end position="33"/>
    </location>
</feature>
<gene>
    <name evidence="2" type="ORF">TELCIR_19687</name>
</gene>
<sequence length="98" mass="10706">MTAPPDVVTPPPHRSSVPSRAQPPSENLTSQTSYDREEGASGEVGLDSDGEYVDDQPSTSSANRSRRSARHSKMSQGMDRIECIYPKEGLKQSLNDSR</sequence>
<organism evidence="2 3">
    <name type="scientific">Teladorsagia circumcincta</name>
    <name type="common">Brown stomach worm</name>
    <name type="synonym">Ostertagia circumcincta</name>
    <dbReference type="NCBI Taxonomy" id="45464"/>
    <lineage>
        <taxon>Eukaryota</taxon>
        <taxon>Metazoa</taxon>
        <taxon>Ecdysozoa</taxon>
        <taxon>Nematoda</taxon>
        <taxon>Chromadorea</taxon>
        <taxon>Rhabditida</taxon>
        <taxon>Rhabditina</taxon>
        <taxon>Rhabditomorpha</taxon>
        <taxon>Strongyloidea</taxon>
        <taxon>Trichostrongylidae</taxon>
        <taxon>Teladorsagia</taxon>
    </lineage>
</organism>
<feature type="compositionally biased region" description="Basic residues" evidence="1">
    <location>
        <begin position="64"/>
        <end position="73"/>
    </location>
</feature>
<evidence type="ECO:0000313" key="3">
    <source>
        <dbReference type="Proteomes" id="UP000230423"/>
    </source>
</evidence>
<dbReference type="EMBL" id="KZ359587">
    <property type="protein sequence ID" value="PIO58867.1"/>
    <property type="molecule type" value="Genomic_DNA"/>
</dbReference>
<feature type="region of interest" description="Disordered" evidence="1">
    <location>
        <begin position="1"/>
        <end position="98"/>
    </location>
</feature>
<proteinExistence type="predicted"/>
<dbReference type="Proteomes" id="UP000230423">
    <property type="component" value="Unassembled WGS sequence"/>
</dbReference>
<reference evidence="2 3" key="1">
    <citation type="submission" date="2015-09" db="EMBL/GenBank/DDBJ databases">
        <title>Draft genome of the parasitic nematode Teladorsagia circumcincta isolate WARC Sus (inbred).</title>
        <authorList>
            <person name="Mitreva M."/>
        </authorList>
    </citation>
    <scope>NUCLEOTIDE SEQUENCE [LARGE SCALE GENOMIC DNA]</scope>
    <source>
        <strain evidence="2 3">S</strain>
    </source>
</reference>